<comment type="subcellular location">
    <subcellularLocation>
        <location evidence="1">Nucleus</location>
    </subcellularLocation>
</comment>
<feature type="compositionally biased region" description="Polar residues" evidence="4">
    <location>
        <begin position="390"/>
        <end position="399"/>
    </location>
</feature>
<reference evidence="6" key="1">
    <citation type="submission" date="2023-04" db="EMBL/GenBank/DDBJ databases">
        <title>Phytophthora lilii NBRC 32176.</title>
        <authorList>
            <person name="Ichikawa N."/>
            <person name="Sato H."/>
            <person name="Tonouchi N."/>
        </authorList>
    </citation>
    <scope>NUCLEOTIDE SEQUENCE</scope>
    <source>
        <strain evidence="6">NBRC 32176</strain>
    </source>
</reference>
<feature type="compositionally biased region" description="Acidic residues" evidence="4">
    <location>
        <begin position="202"/>
        <end position="228"/>
    </location>
</feature>
<accession>A0A9W6TJE8</accession>
<dbReference type="GO" id="GO:0045944">
    <property type="term" value="P:positive regulation of transcription by RNA polymerase II"/>
    <property type="evidence" value="ECO:0007669"/>
    <property type="project" value="TreeGrafter"/>
</dbReference>
<evidence type="ECO:0000313" key="7">
    <source>
        <dbReference type="Proteomes" id="UP001165083"/>
    </source>
</evidence>
<evidence type="ECO:0000259" key="5">
    <source>
        <dbReference type="PROSITE" id="PS50172"/>
    </source>
</evidence>
<dbReference type="SUPFAM" id="SSF52113">
    <property type="entry name" value="BRCT domain"/>
    <property type="match status" value="1"/>
</dbReference>
<dbReference type="PANTHER" id="PTHR15321:SF3">
    <property type="entry name" value="TP53-BINDING PROTEIN 1"/>
    <property type="match status" value="1"/>
</dbReference>
<feature type="compositionally biased region" description="Polar residues" evidence="4">
    <location>
        <begin position="405"/>
        <end position="417"/>
    </location>
</feature>
<evidence type="ECO:0000313" key="6">
    <source>
        <dbReference type="EMBL" id="GMF13821.1"/>
    </source>
</evidence>
<feature type="compositionally biased region" description="Polar residues" evidence="4">
    <location>
        <begin position="546"/>
        <end position="555"/>
    </location>
</feature>
<feature type="compositionally biased region" description="Polar residues" evidence="4">
    <location>
        <begin position="521"/>
        <end position="537"/>
    </location>
</feature>
<dbReference type="InterPro" id="IPR001357">
    <property type="entry name" value="BRCT_dom"/>
</dbReference>
<feature type="compositionally biased region" description="Basic and acidic residues" evidence="4">
    <location>
        <begin position="124"/>
        <end position="149"/>
    </location>
</feature>
<evidence type="ECO:0000256" key="4">
    <source>
        <dbReference type="SAM" id="MobiDB-lite"/>
    </source>
</evidence>
<feature type="region of interest" description="Disordered" evidence="4">
    <location>
        <begin position="1"/>
        <end position="25"/>
    </location>
</feature>
<protein>
    <submittedName>
        <fullName evidence="6">Unnamed protein product</fullName>
    </submittedName>
</protein>
<dbReference type="Gene3D" id="3.40.50.10190">
    <property type="entry name" value="BRCT domain"/>
    <property type="match status" value="1"/>
</dbReference>
<comment type="caution">
    <text evidence="6">The sequence shown here is derived from an EMBL/GenBank/DDBJ whole genome shotgun (WGS) entry which is preliminary data.</text>
</comment>
<name>A0A9W6TJE8_9STRA</name>
<dbReference type="PANTHER" id="PTHR15321">
    <property type="entry name" value="TUMOR SUPPRESSOR P53-BINDING PROTEIN 1"/>
    <property type="match status" value="1"/>
</dbReference>
<dbReference type="GO" id="GO:0005634">
    <property type="term" value="C:nucleus"/>
    <property type="evidence" value="ECO:0007669"/>
    <property type="project" value="UniProtKB-SubCell"/>
</dbReference>
<dbReference type="PROSITE" id="PS50172">
    <property type="entry name" value="BRCT"/>
    <property type="match status" value="1"/>
</dbReference>
<keyword evidence="2" id="KW-0227">DNA damage</keyword>
<proteinExistence type="predicted"/>
<dbReference type="GO" id="GO:0042393">
    <property type="term" value="F:histone binding"/>
    <property type="evidence" value="ECO:0007669"/>
    <property type="project" value="TreeGrafter"/>
</dbReference>
<feature type="region of interest" description="Disordered" evidence="4">
    <location>
        <begin position="30"/>
        <end position="49"/>
    </location>
</feature>
<feature type="compositionally biased region" description="Basic and acidic residues" evidence="4">
    <location>
        <begin position="353"/>
        <end position="363"/>
    </location>
</feature>
<dbReference type="InterPro" id="IPR047252">
    <property type="entry name" value="TP53BP1-like"/>
</dbReference>
<feature type="compositionally biased region" description="Basic and acidic residues" evidence="4">
    <location>
        <begin position="178"/>
        <end position="201"/>
    </location>
</feature>
<gene>
    <name evidence="6" type="ORF">Plil01_000425800</name>
</gene>
<dbReference type="EMBL" id="BSXW01000172">
    <property type="protein sequence ID" value="GMF13821.1"/>
    <property type="molecule type" value="Genomic_DNA"/>
</dbReference>
<dbReference type="GO" id="GO:0000077">
    <property type="term" value="P:DNA damage checkpoint signaling"/>
    <property type="evidence" value="ECO:0007669"/>
    <property type="project" value="TreeGrafter"/>
</dbReference>
<evidence type="ECO:0000256" key="1">
    <source>
        <dbReference type="ARBA" id="ARBA00004123"/>
    </source>
</evidence>
<evidence type="ECO:0000256" key="3">
    <source>
        <dbReference type="ARBA" id="ARBA00023242"/>
    </source>
</evidence>
<dbReference type="Proteomes" id="UP001165083">
    <property type="component" value="Unassembled WGS sequence"/>
</dbReference>
<sequence length="725" mass="80254">MESQPRRLSDGSLPRDDSFVESQQCSADPSAFLGFHVPPSAEEPPLRAPRSTLKLVLDLEAGTDGVRPLQSPANPFSDLFAGDTQDDENVEAQAAEAEELQPVKRRRRSEEGKRSPSPPPTMLKDMENAWREKKQKDAITEKEERELRDSIPGTSALSECSEDLAPRVFEKVFTPMAEEAKDNGKENEVAADKDPSKSMEDSDRETDFEDELECTQPLDDNDDVDMDGDVTRSYAFSASDEHEEETEVYPYSDTGTQPYGPDSTFMEDDDNDSTSNVRKETEDSYSSSKPSRPTPETVRHSGQRSTEDDFTSREASQSTQQDYLTPRVNPIRVDQPGSNETPTKFVVVNAPNDKTELNSKKSQDEDEQEECVPTQPSKSGIEEEPAAEPSSLQSISKENSAIGASKQNTVADSQTKAIRTLEFSFSMPESQEGEPHFSASLSGDAAKPSESFYRSEKPSPFETSISPVWPPTPTPTPTPVDNPAVPEVTVSTAQKQVSSKRKPVSPSQSDSPTEHKKQRTSPESTESPSHITATPNTKSRKRGFFSPQQSVSSRASEGCDQLTPRPPVRRGTRSAQSTPSSTPTVRTRTKILTPVPVHRAYASRSRTLFKYKFEFCLTGFVKSGEESLKELIEGHGGKIPERYQDVLYKNNPKAVVIATPVSWRKRKFMQAIACGIPVVHTDWIKDCIEAGYVIPFDGYQVPAGYSVTTRKFECFTPREVSTTAI</sequence>
<evidence type="ECO:0000256" key="2">
    <source>
        <dbReference type="ARBA" id="ARBA00022763"/>
    </source>
</evidence>
<dbReference type="InterPro" id="IPR047249">
    <property type="entry name" value="BRCT_p53bp1-like_rpt1"/>
</dbReference>
<keyword evidence="7" id="KW-1185">Reference proteome</keyword>
<feature type="region of interest" description="Disordered" evidence="4">
    <location>
        <begin position="63"/>
        <end position="163"/>
    </location>
</feature>
<feature type="compositionally biased region" description="Polar residues" evidence="4">
    <location>
        <begin position="313"/>
        <end position="323"/>
    </location>
</feature>
<feature type="domain" description="BRCT" evidence="5">
    <location>
        <begin position="615"/>
        <end position="701"/>
    </location>
</feature>
<feature type="region of interest" description="Disordered" evidence="4">
    <location>
        <begin position="175"/>
        <end position="590"/>
    </location>
</feature>
<keyword evidence="3" id="KW-0539">Nucleus</keyword>
<dbReference type="InterPro" id="IPR036420">
    <property type="entry name" value="BRCT_dom_sf"/>
</dbReference>
<dbReference type="OrthoDB" id="129353at2759"/>
<dbReference type="AlphaFoldDB" id="A0A9W6TJE8"/>
<dbReference type="SMART" id="SM00292">
    <property type="entry name" value="BRCT"/>
    <property type="match status" value="1"/>
</dbReference>
<feature type="compositionally biased region" description="Pro residues" evidence="4">
    <location>
        <begin position="468"/>
        <end position="480"/>
    </location>
</feature>
<feature type="compositionally biased region" description="Basic and acidic residues" evidence="4">
    <location>
        <begin position="1"/>
        <end position="18"/>
    </location>
</feature>
<dbReference type="Pfam" id="PF00533">
    <property type="entry name" value="BRCT"/>
    <property type="match status" value="1"/>
</dbReference>
<feature type="compositionally biased region" description="Low complexity" evidence="4">
    <location>
        <begin position="577"/>
        <end position="586"/>
    </location>
</feature>
<dbReference type="CDD" id="cd17745">
    <property type="entry name" value="BRCT_p53bp1_rpt1"/>
    <property type="match status" value="1"/>
</dbReference>
<organism evidence="6 7">
    <name type="scientific">Phytophthora lilii</name>
    <dbReference type="NCBI Taxonomy" id="2077276"/>
    <lineage>
        <taxon>Eukaryota</taxon>
        <taxon>Sar</taxon>
        <taxon>Stramenopiles</taxon>
        <taxon>Oomycota</taxon>
        <taxon>Peronosporomycetes</taxon>
        <taxon>Peronosporales</taxon>
        <taxon>Peronosporaceae</taxon>
        <taxon>Phytophthora</taxon>
    </lineage>
</organism>